<accession>A0A4V2S7S3</accession>
<dbReference type="Gene3D" id="3.90.1150.10">
    <property type="entry name" value="Aspartate Aminotransferase, domain 1"/>
    <property type="match status" value="1"/>
</dbReference>
<evidence type="ECO:0000256" key="6">
    <source>
        <dbReference type="HAMAP-Rule" id="MF_01023"/>
    </source>
</evidence>
<feature type="modified residue" description="N6-(pyridoxal phosphate)lysine" evidence="6">
    <location>
        <position position="212"/>
    </location>
</feature>
<dbReference type="EMBL" id="SLWS01000003">
    <property type="protein sequence ID" value="TCO61110.1"/>
    <property type="molecule type" value="Genomic_DNA"/>
</dbReference>
<feature type="domain" description="Aminotransferase class I/classII large" evidence="7">
    <location>
        <begin position="20"/>
        <end position="345"/>
    </location>
</feature>
<dbReference type="InterPro" id="IPR005861">
    <property type="entry name" value="HisP_aminotrans"/>
</dbReference>
<dbReference type="Proteomes" id="UP000295680">
    <property type="component" value="Unassembled WGS sequence"/>
</dbReference>
<dbReference type="UniPathway" id="UPA00031">
    <property type="reaction ID" value="UER00012"/>
</dbReference>
<evidence type="ECO:0000259" key="7">
    <source>
        <dbReference type="Pfam" id="PF00155"/>
    </source>
</evidence>
<comment type="similarity">
    <text evidence="6">Belongs to the class-II pyridoxal-phosphate-dependent aminotransferase family. Histidinol-phosphate aminotransferase subfamily.</text>
</comment>
<dbReference type="CDD" id="cd00609">
    <property type="entry name" value="AAT_like"/>
    <property type="match status" value="1"/>
</dbReference>
<evidence type="ECO:0000256" key="5">
    <source>
        <dbReference type="ARBA" id="ARBA00022898"/>
    </source>
</evidence>
<evidence type="ECO:0000256" key="4">
    <source>
        <dbReference type="ARBA" id="ARBA00022679"/>
    </source>
</evidence>
<keyword evidence="5 6" id="KW-0663">Pyridoxal phosphate</keyword>
<evidence type="ECO:0000256" key="1">
    <source>
        <dbReference type="ARBA" id="ARBA00001933"/>
    </source>
</evidence>
<name>A0A4V2S7S3_9PSEU</name>
<keyword evidence="9" id="KW-1185">Reference proteome</keyword>
<dbReference type="InterPro" id="IPR050106">
    <property type="entry name" value="HistidinolP_aminotransfase"/>
</dbReference>
<dbReference type="InterPro" id="IPR004839">
    <property type="entry name" value="Aminotransferase_I/II_large"/>
</dbReference>
<gene>
    <name evidence="6" type="primary">hisC</name>
    <name evidence="8" type="ORF">EV192_103694</name>
</gene>
<keyword evidence="6" id="KW-0028">Amino-acid biosynthesis</keyword>
<dbReference type="HAMAP" id="MF_01023">
    <property type="entry name" value="HisC_aminotrans_2"/>
    <property type="match status" value="1"/>
</dbReference>
<evidence type="ECO:0000313" key="9">
    <source>
        <dbReference type="Proteomes" id="UP000295680"/>
    </source>
</evidence>
<dbReference type="EC" id="2.6.1.9" evidence="6"/>
<dbReference type="Pfam" id="PF00155">
    <property type="entry name" value="Aminotran_1_2"/>
    <property type="match status" value="1"/>
</dbReference>
<sequence>MAYVAGKTADALRRELGVDTVVKLGSNESPIGPSERAVAAAGRAARTGHIYPGIELTDLAAAVGRHVGLGPDAVVIGNGSCDVLLAVAAELLGPGDEAVVPEPSFAMYRIGAEAAGARVVSVPHCDYAFDQDGILDAVTERTRLLFLTNPNNPTGLALSRTEIVTLLDALPPWVVVVLDEAYGEFVDPESRVDGVEFLREGCRVVVTRTFSKIYALAAFRVGYGLASPTLAGALRAAQPPFHVGSVALRAAQAALGDTDHIELSQRVNREGRAYLTGRLTALGFRVLPSQANHVLVVGLHDVQSLDAALNRQGVITRPTGPSFGLDGGLRITVGTREQNERVVAVLSDWLSGS</sequence>
<keyword evidence="6" id="KW-0368">Histidine biosynthesis</keyword>
<dbReference type="InterPro" id="IPR015422">
    <property type="entry name" value="PyrdxlP-dep_Trfase_small"/>
</dbReference>
<reference evidence="8 9" key="1">
    <citation type="submission" date="2019-03" db="EMBL/GenBank/DDBJ databases">
        <title>Genomic Encyclopedia of Type Strains, Phase IV (KMG-IV): sequencing the most valuable type-strain genomes for metagenomic binning, comparative biology and taxonomic classification.</title>
        <authorList>
            <person name="Goeker M."/>
        </authorList>
    </citation>
    <scope>NUCLEOTIDE SEQUENCE [LARGE SCALE GENOMIC DNA]</scope>
    <source>
        <strain evidence="8 9">DSM 45934</strain>
    </source>
</reference>
<dbReference type="SUPFAM" id="SSF53383">
    <property type="entry name" value="PLP-dependent transferases"/>
    <property type="match status" value="1"/>
</dbReference>
<dbReference type="NCBIfam" id="TIGR01141">
    <property type="entry name" value="hisC"/>
    <property type="match status" value="1"/>
</dbReference>
<comment type="pathway">
    <text evidence="6">Amino-acid biosynthesis; L-histidine biosynthesis; L-histidine from 5-phospho-alpha-D-ribose 1-diphosphate: step 7/9.</text>
</comment>
<dbReference type="GO" id="GO:0030170">
    <property type="term" value="F:pyridoxal phosphate binding"/>
    <property type="evidence" value="ECO:0007669"/>
    <property type="project" value="InterPro"/>
</dbReference>
<dbReference type="PANTHER" id="PTHR43643">
    <property type="entry name" value="HISTIDINOL-PHOSPHATE AMINOTRANSFERASE 2"/>
    <property type="match status" value="1"/>
</dbReference>
<organism evidence="8 9">
    <name type="scientific">Actinocrispum wychmicini</name>
    <dbReference type="NCBI Taxonomy" id="1213861"/>
    <lineage>
        <taxon>Bacteria</taxon>
        <taxon>Bacillati</taxon>
        <taxon>Actinomycetota</taxon>
        <taxon>Actinomycetes</taxon>
        <taxon>Pseudonocardiales</taxon>
        <taxon>Pseudonocardiaceae</taxon>
        <taxon>Actinocrispum</taxon>
    </lineage>
</organism>
<comment type="caution">
    <text evidence="8">The sequence shown here is derived from an EMBL/GenBank/DDBJ whole genome shotgun (WGS) entry which is preliminary data.</text>
</comment>
<comment type="catalytic activity">
    <reaction evidence="6">
        <text>L-histidinol phosphate + 2-oxoglutarate = 3-(imidazol-4-yl)-2-oxopropyl phosphate + L-glutamate</text>
        <dbReference type="Rhea" id="RHEA:23744"/>
        <dbReference type="ChEBI" id="CHEBI:16810"/>
        <dbReference type="ChEBI" id="CHEBI:29985"/>
        <dbReference type="ChEBI" id="CHEBI:57766"/>
        <dbReference type="ChEBI" id="CHEBI:57980"/>
        <dbReference type="EC" id="2.6.1.9"/>
    </reaction>
</comment>
<dbReference type="GO" id="GO:0004400">
    <property type="term" value="F:histidinol-phosphate transaminase activity"/>
    <property type="evidence" value="ECO:0007669"/>
    <property type="project" value="UniProtKB-UniRule"/>
</dbReference>
<keyword evidence="3 6" id="KW-0032">Aminotransferase</keyword>
<dbReference type="Gene3D" id="3.40.640.10">
    <property type="entry name" value="Type I PLP-dependent aspartate aminotransferase-like (Major domain)"/>
    <property type="match status" value="1"/>
</dbReference>
<comment type="cofactor">
    <cofactor evidence="1 6">
        <name>pyridoxal 5'-phosphate</name>
        <dbReference type="ChEBI" id="CHEBI:597326"/>
    </cofactor>
</comment>
<comment type="subunit">
    <text evidence="2 6">Homodimer.</text>
</comment>
<dbReference type="AlphaFoldDB" id="A0A4V2S7S3"/>
<evidence type="ECO:0000313" key="8">
    <source>
        <dbReference type="EMBL" id="TCO61110.1"/>
    </source>
</evidence>
<dbReference type="InterPro" id="IPR015424">
    <property type="entry name" value="PyrdxlP-dep_Trfase"/>
</dbReference>
<keyword evidence="4 6" id="KW-0808">Transferase</keyword>
<protein>
    <recommendedName>
        <fullName evidence="6">Histidinol-phosphate aminotransferase</fullName>
        <ecNumber evidence="6">2.6.1.9</ecNumber>
    </recommendedName>
    <alternativeName>
        <fullName evidence="6">Imidazole acetol-phosphate transaminase</fullName>
    </alternativeName>
</protein>
<dbReference type="PANTHER" id="PTHR43643:SF3">
    <property type="entry name" value="HISTIDINOL-PHOSPHATE AMINOTRANSFERASE"/>
    <property type="match status" value="1"/>
</dbReference>
<evidence type="ECO:0000256" key="3">
    <source>
        <dbReference type="ARBA" id="ARBA00022576"/>
    </source>
</evidence>
<evidence type="ECO:0000256" key="2">
    <source>
        <dbReference type="ARBA" id="ARBA00011738"/>
    </source>
</evidence>
<dbReference type="GO" id="GO:0000105">
    <property type="term" value="P:L-histidine biosynthetic process"/>
    <property type="evidence" value="ECO:0007669"/>
    <property type="project" value="UniProtKB-UniRule"/>
</dbReference>
<proteinExistence type="inferred from homology"/>
<dbReference type="InterPro" id="IPR015421">
    <property type="entry name" value="PyrdxlP-dep_Trfase_major"/>
</dbReference>